<proteinExistence type="predicted"/>
<protein>
    <submittedName>
        <fullName evidence="2">Uncharacterized protein</fullName>
    </submittedName>
</protein>
<dbReference type="EMBL" id="JABFAC010000013">
    <property type="protein sequence ID" value="MBA0631706.1"/>
    <property type="molecule type" value="Genomic_DNA"/>
</dbReference>
<comment type="caution">
    <text evidence="2">The sequence shown here is derived from an EMBL/GenBank/DDBJ whole genome shotgun (WGS) entry which is preliminary data.</text>
</comment>
<sequence length="85" mass="8906">MEPGQNDVAGHGDGGPPSWLSVGSDGVSRVNDGTGTIGGGRPQTTREKRRLGFFVGKEKVDDGDCSWLELLNSVEASTSSESKKL</sequence>
<reference evidence="2 3" key="1">
    <citation type="journal article" date="2019" name="Genome Biol. Evol.">
        <title>Insights into the evolution of the New World diploid cottons (Gossypium, subgenus Houzingenia) based on genome sequencing.</title>
        <authorList>
            <person name="Grover C.E."/>
            <person name="Arick M.A. 2nd"/>
            <person name="Thrash A."/>
            <person name="Conover J.L."/>
            <person name="Sanders W.S."/>
            <person name="Peterson D.G."/>
            <person name="Frelichowski J.E."/>
            <person name="Scheffler J.A."/>
            <person name="Scheffler B.E."/>
            <person name="Wendel J.F."/>
        </authorList>
    </citation>
    <scope>NUCLEOTIDE SEQUENCE [LARGE SCALE GENOMIC DNA]</scope>
    <source>
        <strain evidence="2">27</strain>
        <tissue evidence="2">Leaf</tissue>
    </source>
</reference>
<name>A0A7J8T1R4_GOSDV</name>
<evidence type="ECO:0000256" key="1">
    <source>
        <dbReference type="SAM" id="MobiDB-lite"/>
    </source>
</evidence>
<keyword evidence="3" id="KW-1185">Reference proteome</keyword>
<feature type="region of interest" description="Disordered" evidence="1">
    <location>
        <begin position="1"/>
        <end position="50"/>
    </location>
</feature>
<dbReference type="AlphaFoldDB" id="A0A7J8T1R4"/>
<accession>A0A7J8T1R4</accession>
<evidence type="ECO:0000313" key="2">
    <source>
        <dbReference type="EMBL" id="MBA0631706.1"/>
    </source>
</evidence>
<gene>
    <name evidence="2" type="ORF">Godav_000555</name>
</gene>
<organism evidence="2 3">
    <name type="scientific">Gossypium davidsonii</name>
    <name type="common">Davidson's cotton</name>
    <name type="synonym">Gossypium klotzschianum subsp. davidsonii</name>
    <dbReference type="NCBI Taxonomy" id="34287"/>
    <lineage>
        <taxon>Eukaryota</taxon>
        <taxon>Viridiplantae</taxon>
        <taxon>Streptophyta</taxon>
        <taxon>Embryophyta</taxon>
        <taxon>Tracheophyta</taxon>
        <taxon>Spermatophyta</taxon>
        <taxon>Magnoliopsida</taxon>
        <taxon>eudicotyledons</taxon>
        <taxon>Gunneridae</taxon>
        <taxon>Pentapetalae</taxon>
        <taxon>rosids</taxon>
        <taxon>malvids</taxon>
        <taxon>Malvales</taxon>
        <taxon>Malvaceae</taxon>
        <taxon>Malvoideae</taxon>
        <taxon>Gossypium</taxon>
    </lineage>
</organism>
<evidence type="ECO:0000313" key="3">
    <source>
        <dbReference type="Proteomes" id="UP000593561"/>
    </source>
</evidence>
<dbReference type="Proteomes" id="UP000593561">
    <property type="component" value="Unassembled WGS sequence"/>
</dbReference>